<sequence length="84" mass="9344">MHSQSSIKLDNSHVPVTPPCCWRTLLLISDLTASPLTSHLAQKLKSKGHHIRFLTTRLSFLPKDLWLSGHDNILSFGSRSGLVV</sequence>
<evidence type="ECO:0000313" key="1">
    <source>
        <dbReference type="EMBL" id="KAK7488194.1"/>
    </source>
</evidence>
<organism evidence="1 2">
    <name type="scientific">Batillaria attramentaria</name>
    <dbReference type="NCBI Taxonomy" id="370345"/>
    <lineage>
        <taxon>Eukaryota</taxon>
        <taxon>Metazoa</taxon>
        <taxon>Spiralia</taxon>
        <taxon>Lophotrochozoa</taxon>
        <taxon>Mollusca</taxon>
        <taxon>Gastropoda</taxon>
        <taxon>Caenogastropoda</taxon>
        <taxon>Sorbeoconcha</taxon>
        <taxon>Cerithioidea</taxon>
        <taxon>Batillariidae</taxon>
        <taxon>Batillaria</taxon>
    </lineage>
</organism>
<reference evidence="1 2" key="1">
    <citation type="journal article" date="2023" name="Sci. Data">
        <title>Genome assembly of the Korean intertidal mud-creeper Batillaria attramentaria.</title>
        <authorList>
            <person name="Patra A.K."/>
            <person name="Ho P.T."/>
            <person name="Jun S."/>
            <person name="Lee S.J."/>
            <person name="Kim Y."/>
            <person name="Won Y.J."/>
        </authorList>
    </citation>
    <scope>NUCLEOTIDE SEQUENCE [LARGE SCALE GENOMIC DNA]</scope>
    <source>
        <strain evidence="1">Wonlab-2016</strain>
    </source>
</reference>
<keyword evidence="2" id="KW-1185">Reference proteome</keyword>
<dbReference type="AlphaFoldDB" id="A0ABD0KM47"/>
<proteinExistence type="predicted"/>
<comment type="caution">
    <text evidence="1">The sequence shown here is derived from an EMBL/GenBank/DDBJ whole genome shotgun (WGS) entry which is preliminary data.</text>
</comment>
<dbReference type="EMBL" id="JACVVK020000153">
    <property type="protein sequence ID" value="KAK7488194.1"/>
    <property type="molecule type" value="Genomic_DNA"/>
</dbReference>
<dbReference type="Proteomes" id="UP001519460">
    <property type="component" value="Unassembled WGS sequence"/>
</dbReference>
<evidence type="ECO:0000313" key="2">
    <source>
        <dbReference type="Proteomes" id="UP001519460"/>
    </source>
</evidence>
<accession>A0ABD0KM47</accession>
<protein>
    <submittedName>
        <fullName evidence="1">Uncharacterized protein</fullName>
    </submittedName>
</protein>
<name>A0ABD0KM47_9CAEN</name>
<gene>
    <name evidence="1" type="ORF">BaRGS_00020501</name>
</gene>